<dbReference type="InterPro" id="IPR025164">
    <property type="entry name" value="Toastrack_DUF4097"/>
</dbReference>
<name>A0A6I5KZ49_9FLAO</name>
<dbReference type="EMBL" id="JAAAMI010000003">
    <property type="protein sequence ID" value="NDV43228.1"/>
    <property type="molecule type" value="Genomic_DNA"/>
</dbReference>
<comment type="caution">
    <text evidence="2">The sequence shown here is derived from an EMBL/GenBank/DDBJ whole genome shotgun (WGS) entry which is preliminary data.</text>
</comment>
<protein>
    <submittedName>
        <fullName evidence="2">DUF4097 family beta strand repeat protein</fullName>
    </submittedName>
</protein>
<sequence length="291" mass="32413">MMKRLFILTCLSLGVGMLGAKAQKKEFREVIKKGVALTNDIHNSLIVKNVFGSVNVEGYNGNEVVLEVERIITAKNVEDLELGKKELQLQVIAESNRIILHPDAPYIQFDKDKLSYNWCNKNDDVPYEHKLNFNLKVPNSVKINVSTVNDGDILVENTNGDSVEANNINGGISLNNITGKTKVSCINGDVDISYSKNPNVASRYYALNGDINIAYQQSLSANISFKSMNGEMFTDFDINKQFVKTSKNEGEGDKPKFKFESRPVVQIGSGQVDFDFETLNGNVFIKKNNKS</sequence>
<dbReference type="Proteomes" id="UP000468707">
    <property type="component" value="Unassembled WGS sequence"/>
</dbReference>
<gene>
    <name evidence="2" type="ORF">GTK07_07800</name>
</gene>
<accession>A0A6I5KZ49</accession>
<evidence type="ECO:0000313" key="3">
    <source>
        <dbReference type="Proteomes" id="UP000468707"/>
    </source>
</evidence>
<evidence type="ECO:0000313" key="2">
    <source>
        <dbReference type="EMBL" id="NDV43228.1"/>
    </source>
</evidence>
<feature type="domain" description="DUF4097" evidence="1">
    <location>
        <begin position="148"/>
        <end position="251"/>
    </location>
</feature>
<organism evidence="2 3">
    <name type="scientific">Flagellimonas sediminis</name>
    <dbReference type="NCBI Taxonomy" id="2696468"/>
    <lineage>
        <taxon>Bacteria</taxon>
        <taxon>Pseudomonadati</taxon>
        <taxon>Bacteroidota</taxon>
        <taxon>Flavobacteriia</taxon>
        <taxon>Flavobacteriales</taxon>
        <taxon>Flavobacteriaceae</taxon>
        <taxon>Flagellimonas</taxon>
    </lineage>
</organism>
<proteinExistence type="predicted"/>
<dbReference type="RefSeq" id="WP_163634725.1">
    <property type="nucleotide sequence ID" value="NZ_JAAAMI010000003.1"/>
</dbReference>
<evidence type="ECO:0000259" key="1">
    <source>
        <dbReference type="Pfam" id="PF13349"/>
    </source>
</evidence>
<keyword evidence="3" id="KW-1185">Reference proteome</keyword>
<reference evidence="2 3" key="1">
    <citation type="submission" date="2020-01" db="EMBL/GenBank/DDBJ databases">
        <title>Muricauda sediminis sp.nov. 40Bstr401.</title>
        <authorList>
            <person name="Xue Z."/>
            <person name="Zhu S."/>
            <person name="Ren N."/>
            <person name="Chen T."/>
            <person name="Chen X."/>
            <person name="Chen J."/>
            <person name="Yang J."/>
        </authorList>
    </citation>
    <scope>NUCLEOTIDE SEQUENCE [LARGE SCALE GENOMIC DNA]</scope>
    <source>
        <strain evidence="2 3">40Bstr401</strain>
    </source>
</reference>
<dbReference type="AlphaFoldDB" id="A0A6I5KZ49"/>
<dbReference type="Pfam" id="PF13349">
    <property type="entry name" value="DUF4097"/>
    <property type="match status" value="1"/>
</dbReference>